<proteinExistence type="inferred from homology"/>
<evidence type="ECO:0000259" key="4">
    <source>
        <dbReference type="PROSITE" id="PS50240"/>
    </source>
</evidence>
<keyword evidence="3" id="KW-0378">Hydrolase</keyword>
<sequence>MILLRAVGLAVFIANFFFVYSEVFDRELRIIGGIETTMIFPFMATIGKRNAKNKVHVFCGAAIINEEWIITAAHCVVKGRNKTIPISSNRNNIIVSKGSSSAVLQSINDNIDSQEQKNEPPYYIRDTNEIVISFGNNEKKNMKEVGVQTIYVPAFYDDERFYGDIAILQLNSKIEFNENVNAIKISGSDIPPDLDVNAIGFGTTEQNEYKPSNKLRVATLKTGTVSQCQPHRSAFESNNEDVICCPSELNRDTCFGDSGGPLLGSTKPFNDTITKSINRSSKTNDSVETRYLRSEGSWVLLGITSYGDSLYGGFTCADSDSAGFFTNAAYYLPIILNITQIPQEKLVSNEKVYSFKLQQDASSAKKGFSEVLIFVQIIIIIILFS</sequence>
<dbReference type="STRING" id="133381.A0A2T9YD78"/>
<dbReference type="PROSITE" id="PS00135">
    <property type="entry name" value="TRYPSIN_SER"/>
    <property type="match status" value="1"/>
</dbReference>
<comment type="caution">
    <text evidence="5">The sequence shown here is derived from an EMBL/GenBank/DDBJ whole genome shotgun (WGS) entry which is preliminary data.</text>
</comment>
<reference evidence="5 6" key="1">
    <citation type="journal article" date="2018" name="MBio">
        <title>Comparative Genomics Reveals the Core Gene Toolbox for the Fungus-Insect Symbiosis.</title>
        <authorList>
            <person name="Wang Y."/>
            <person name="Stata M."/>
            <person name="Wang W."/>
            <person name="Stajich J.E."/>
            <person name="White M.M."/>
            <person name="Moncalvo J.M."/>
        </authorList>
    </citation>
    <scope>NUCLEOTIDE SEQUENCE [LARGE SCALE GENOMIC DNA]</scope>
    <source>
        <strain evidence="5 6">SC-DP-2</strain>
    </source>
</reference>
<dbReference type="PANTHER" id="PTHR24276">
    <property type="entry name" value="POLYSERASE-RELATED"/>
    <property type="match status" value="1"/>
</dbReference>
<dbReference type="SMART" id="SM00020">
    <property type="entry name" value="Tryp_SPc"/>
    <property type="match status" value="1"/>
</dbReference>
<evidence type="ECO:0000313" key="5">
    <source>
        <dbReference type="EMBL" id="PVU90259.1"/>
    </source>
</evidence>
<evidence type="ECO:0000256" key="2">
    <source>
        <dbReference type="ARBA" id="ARBA00023157"/>
    </source>
</evidence>
<dbReference type="InterPro" id="IPR018114">
    <property type="entry name" value="TRYPSIN_HIS"/>
</dbReference>
<evidence type="ECO:0000313" key="6">
    <source>
        <dbReference type="Proteomes" id="UP000245609"/>
    </source>
</evidence>
<evidence type="ECO:0000256" key="3">
    <source>
        <dbReference type="RuleBase" id="RU363034"/>
    </source>
</evidence>
<keyword evidence="2" id="KW-1015">Disulfide bond</keyword>
<dbReference type="AlphaFoldDB" id="A0A2T9YD78"/>
<comment type="similarity">
    <text evidence="1">Belongs to the peptidase S1 family.</text>
</comment>
<name>A0A2T9YD78_9FUNG</name>
<keyword evidence="6" id="KW-1185">Reference proteome</keyword>
<dbReference type="PANTHER" id="PTHR24276:SF98">
    <property type="entry name" value="FI18310P1-RELATED"/>
    <property type="match status" value="1"/>
</dbReference>
<dbReference type="InterPro" id="IPR009003">
    <property type="entry name" value="Peptidase_S1_PA"/>
</dbReference>
<protein>
    <recommendedName>
        <fullName evidence="4">Peptidase S1 domain-containing protein</fullName>
    </recommendedName>
</protein>
<dbReference type="InterPro" id="IPR050430">
    <property type="entry name" value="Peptidase_S1"/>
</dbReference>
<dbReference type="GO" id="GO:0006508">
    <property type="term" value="P:proteolysis"/>
    <property type="evidence" value="ECO:0007669"/>
    <property type="project" value="UniProtKB-KW"/>
</dbReference>
<organism evidence="5 6">
    <name type="scientific">Smittium megazygosporum</name>
    <dbReference type="NCBI Taxonomy" id="133381"/>
    <lineage>
        <taxon>Eukaryota</taxon>
        <taxon>Fungi</taxon>
        <taxon>Fungi incertae sedis</taxon>
        <taxon>Zoopagomycota</taxon>
        <taxon>Kickxellomycotina</taxon>
        <taxon>Harpellomycetes</taxon>
        <taxon>Harpellales</taxon>
        <taxon>Legeriomycetaceae</taxon>
        <taxon>Smittium</taxon>
    </lineage>
</organism>
<dbReference type="Gene3D" id="2.40.10.10">
    <property type="entry name" value="Trypsin-like serine proteases"/>
    <property type="match status" value="1"/>
</dbReference>
<dbReference type="EMBL" id="MBFS01002974">
    <property type="protein sequence ID" value="PVU90259.1"/>
    <property type="molecule type" value="Genomic_DNA"/>
</dbReference>
<dbReference type="PROSITE" id="PS50240">
    <property type="entry name" value="TRYPSIN_DOM"/>
    <property type="match status" value="1"/>
</dbReference>
<keyword evidence="3" id="KW-0645">Protease</keyword>
<dbReference type="SUPFAM" id="SSF50494">
    <property type="entry name" value="Trypsin-like serine proteases"/>
    <property type="match status" value="1"/>
</dbReference>
<evidence type="ECO:0000256" key="1">
    <source>
        <dbReference type="ARBA" id="ARBA00007664"/>
    </source>
</evidence>
<dbReference type="InterPro" id="IPR033116">
    <property type="entry name" value="TRYPSIN_SER"/>
</dbReference>
<dbReference type="Pfam" id="PF00089">
    <property type="entry name" value="Trypsin"/>
    <property type="match status" value="2"/>
</dbReference>
<dbReference type="PRINTS" id="PR00722">
    <property type="entry name" value="CHYMOTRYPSIN"/>
</dbReference>
<feature type="domain" description="Peptidase S1" evidence="4">
    <location>
        <begin position="30"/>
        <end position="340"/>
    </location>
</feature>
<dbReference type="PROSITE" id="PS00134">
    <property type="entry name" value="TRYPSIN_HIS"/>
    <property type="match status" value="1"/>
</dbReference>
<dbReference type="GO" id="GO:0004252">
    <property type="term" value="F:serine-type endopeptidase activity"/>
    <property type="evidence" value="ECO:0007669"/>
    <property type="project" value="InterPro"/>
</dbReference>
<gene>
    <name evidence="5" type="ORF">BB560_006219</name>
</gene>
<dbReference type="InterPro" id="IPR001254">
    <property type="entry name" value="Trypsin_dom"/>
</dbReference>
<dbReference type="OrthoDB" id="6380398at2759"/>
<accession>A0A2T9YD78</accession>
<keyword evidence="3" id="KW-0720">Serine protease</keyword>
<dbReference type="InterPro" id="IPR001314">
    <property type="entry name" value="Peptidase_S1A"/>
</dbReference>
<dbReference type="CDD" id="cd00190">
    <property type="entry name" value="Tryp_SPc"/>
    <property type="match status" value="1"/>
</dbReference>
<dbReference type="Proteomes" id="UP000245609">
    <property type="component" value="Unassembled WGS sequence"/>
</dbReference>
<dbReference type="InterPro" id="IPR043504">
    <property type="entry name" value="Peptidase_S1_PA_chymotrypsin"/>
</dbReference>